<gene>
    <name evidence="1" type="ORF">CVT26_007578</name>
</gene>
<proteinExistence type="predicted"/>
<dbReference type="EMBL" id="NHYE01004371">
    <property type="protein sequence ID" value="PPQ84985.1"/>
    <property type="molecule type" value="Genomic_DNA"/>
</dbReference>
<evidence type="ECO:0008006" key="3">
    <source>
        <dbReference type="Google" id="ProtNLM"/>
    </source>
</evidence>
<sequence length="402" mass="46134">MVILPFEIIEIVIEELDAGGSREALRSFARCSKDYRKRLFHRLYKIIVLSNDAQILAFYTFVKGKLIQPLELPRILIELPPNRDPVLEDIMQGLQHSKSLQYLELRERDKRPCPSEFRSLALQIVATAKQHLTMVVDRLDTVTWRYCRFVRHLELRDCSVALDYPPPSSSFDVPLETLTLSTETAMKSLDIFDNLHVRLPRLTHILLYFKPDKEDLEMFSENFSTALSTAIKLEDITIVYEPNGLDTSALAASVGNLVQVLTAASSRRKDKISIHWRFSCSADHVSNLIGCMLQLQFFDVISVSLSGSHADALTILKRGYYFLISRSTSEVKSNKRLRVDRICVSKSRQHTTVYGMTVEDSETKEAISRIRSHDKVCPWYKRHDLGGFEVDWHDTLIPTEDL</sequence>
<dbReference type="InParanoid" id="A0A409X2K5"/>
<keyword evidence="2" id="KW-1185">Reference proteome</keyword>
<accession>A0A409X2K5</accession>
<comment type="caution">
    <text evidence="1">The sequence shown here is derived from an EMBL/GenBank/DDBJ whole genome shotgun (WGS) entry which is preliminary data.</text>
</comment>
<dbReference type="Proteomes" id="UP000284706">
    <property type="component" value="Unassembled WGS sequence"/>
</dbReference>
<dbReference type="AlphaFoldDB" id="A0A409X2K5"/>
<reference evidence="1 2" key="1">
    <citation type="journal article" date="2018" name="Evol. Lett.">
        <title>Horizontal gene cluster transfer increased hallucinogenic mushroom diversity.</title>
        <authorList>
            <person name="Reynolds H.T."/>
            <person name="Vijayakumar V."/>
            <person name="Gluck-Thaler E."/>
            <person name="Korotkin H.B."/>
            <person name="Matheny P.B."/>
            <person name="Slot J.C."/>
        </authorList>
    </citation>
    <scope>NUCLEOTIDE SEQUENCE [LARGE SCALE GENOMIC DNA]</scope>
    <source>
        <strain evidence="1 2">SRW20</strain>
    </source>
</reference>
<protein>
    <recommendedName>
        <fullName evidence="3">F-box domain-containing protein</fullName>
    </recommendedName>
</protein>
<evidence type="ECO:0000313" key="2">
    <source>
        <dbReference type="Proteomes" id="UP000284706"/>
    </source>
</evidence>
<name>A0A409X2K5_9AGAR</name>
<organism evidence="1 2">
    <name type="scientific">Gymnopilus dilepis</name>
    <dbReference type="NCBI Taxonomy" id="231916"/>
    <lineage>
        <taxon>Eukaryota</taxon>
        <taxon>Fungi</taxon>
        <taxon>Dikarya</taxon>
        <taxon>Basidiomycota</taxon>
        <taxon>Agaricomycotina</taxon>
        <taxon>Agaricomycetes</taxon>
        <taxon>Agaricomycetidae</taxon>
        <taxon>Agaricales</taxon>
        <taxon>Agaricineae</taxon>
        <taxon>Hymenogastraceae</taxon>
        <taxon>Gymnopilus</taxon>
    </lineage>
</organism>
<evidence type="ECO:0000313" key="1">
    <source>
        <dbReference type="EMBL" id="PPQ84985.1"/>
    </source>
</evidence>